<dbReference type="Proteomes" id="UP001501599">
    <property type="component" value="Unassembled WGS sequence"/>
</dbReference>
<feature type="coiled-coil region" evidence="1">
    <location>
        <begin position="11"/>
        <end position="38"/>
    </location>
</feature>
<reference evidence="3" key="1">
    <citation type="journal article" date="2019" name="Int. J. Syst. Evol. Microbiol.">
        <title>The Global Catalogue of Microorganisms (GCM) 10K type strain sequencing project: providing services to taxonomists for standard genome sequencing and annotation.</title>
        <authorList>
            <consortium name="The Broad Institute Genomics Platform"/>
            <consortium name="The Broad Institute Genome Sequencing Center for Infectious Disease"/>
            <person name="Wu L."/>
            <person name="Ma J."/>
        </authorList>
    </citation>
    <scope>NUCLEOTIDE SEQUENCE [LARGE SCALE GENOMIC DNA]</scope>
    <source>
        <strain evidence="3">JCM 16026</strain>
    </source>
</reference>
<keyword evidence="3" id="KW-1185">Reference proteome</keyword>
<proteinExistence type="predicted"/>
<keyword evidence="1" id="KW-0175">Coiled coil</keyword>
<evidence type="ECO:0000313" key="2">
    <source>
        <dbReference type="EMBL" id="GAA2174138.1"/>
    </source>
</evidence>
<evidence type="ECO:0000256" key="1">
    <source>
        <dbReference type="SAM" id="Coils"/>
    </source>
</evidence>
<protein>
    <submittedName>
        <fullName evidence="2">Uncharacterized protein</fullName>
    </submittedName>
</protein>
<accession>A0ABP5MLU7</accession>
<dbReference type="EMBL" id="BAAAQT010000006">
    <property type="protein sequence ID" value="GAA2174138.1"/>
    <property type="molecule type" value="Genomic_DNA"/>
</dbReference>
<organism evidence="2 3">
    <name type="scientific">Agrococcus versicolor</name>
    <dbReference type="NCBI Taxonomy" id="501482"/>
    <lineage>
        <taxon>Bacteria</taxon>
        <taxon>Bacillati</taxon>
        <taxon>Actinomycetota</taxon>
        <taxon>Actinomycetes</taxon>
        <taxon>Micrococcales</taxon>
        <taxon>Microbacteriaceae</taxon>
        <taxon>Agrococcus</taxon>
    </lineage>
</organism>
<evidence type="ECO:0000313" key="3">
    <source>
        <dbReference type="Proteomes" id="UP001501599"/>
    </source>
</evidence>
<sequence>MSDAPCILGSREAVMTIIERLERDAAIAERDALTARLRDAVGSDDRLALRARAVGGGLTETEAEVAVRLETLDYLLDDSV</sequence>
<gene>
    <name evidence="2" type="ORF">GCM10009846_18930</name>
</gene>
<comment type="caution">
    <text evidence="2">The sequence shown here is derived from an EMBL/GenBank/DDBJ whole genome shotgun (WGS) entry which is preliminary data.</text>
</comment>
<name>A0ABP5MLU7_9MICO</name>